<dbReference type="HOGENOM" id="CLU_044403_1_3_0"/>
<keyword evidence="7 10" id="KW-0460">Magnesium</keyword>
<dbReference type="EMBL" id="CP001818">
    <property type="protein sequence ID" value="ACZ18587.1"/>
    <property type="molecule type" value="Genomic_DNA"/>
</dbReference>
<evidence type="ECO:0000256" key="7">
    <source>
        <dbReference type="ARBA" id="ARBA00022842"/>
    </source>
</evidence>
<dbReference type="InterPro" id="IPR024932">
    <property type="entry name" value="ApbE"/>
</dbReference>
<dbReference type="GO" id="GO:0046872">
    <property type="term" value="F:metal ion binding"/>
    <property type="evidence" value="ECO:0007669"/>
    <property type="project" value="UniProtKB-UniRule"/>
</dbReference>
<dbReference type="KEGG" id="tai:Taci_0350"/>
<feature type="binding site" evidence="11">
    <location>
        <position position="286"/>
    </location>
    <ligand>
        <name>Mg(2+)</name>
        <dbReference type="ChEBI" id="CHEBI:18420"/>
    </ligand>
</feature>
<evidence type="ECO:0000313" key="13">
    <source>
        <dbReference type="Proteomes" id="UP000002030"/>
    </source>
</evidence>
<keyword evidence="4 10" id="KW-0808">Transferase</keyword>
<dbReference type="STRING" id="525903.Taci_0350"/>
<proteinExistence type="inferred from homology"/>
<keyword evidence="3 10" id="KW-0285">Flavoprotein</keyword>
<accession>D1B8I4</accession>
<evidence type="ECO:0000256" key="11">
    <source>
        <dbReference type="PIRSR" id="PIRSR006268-2"/>
    </source>
</evidence>
<evidence type="ECO:0000256" key="8">
    <source>
        <dbReference type="ARBA" id="ARBA00031306"/>
    </source>
</evidence>
<comment type="cofactor">
    <cofactor evidence="11">
        <name>Mg(2+)</name>
        <dbReference type="ChEBI" id="CHEBI:18420"/>
    </cofactor>
    <cofactor evidence="11">
        <name>Mn(2+)</name>
        <dbReference type="ChEBI" id="CHEBI:29035"/>
    </cofactor>
    <text evidence="11">Magnesium. Can also use manganese.</text>
</comment>
<protein>
    <recommendedName>
        <fullName evidence="2 10">FAD:protein FMN transferase</fullName>
        <ecNumber evidence="1 10">2.7.1.180</ecNumber>
    </recommendedName>
    <alternativeName>
        <fullName evidence="8 10">Flavin transferase</fullName>
    </alternativeName>
</protein>
<dbReference type="OrthoDB" id="9778595at2"/>
<comment type="similarity">
    <text evidence="10">Belongs to the ApbE family.</text>
</comment>
<keyword evidence="6 10" id="KW-0274">FAD</keyword>
<evidence type="ECO:0000256" key="4">
    <source>
        <dbReference type="ARBA" id="ARBA00022679"/>
    </source>
</evidence>
<dbReference type="Gene3D" id="3.10.520.10">
    <property type="entry name" value="ApbE-like domains"/>
    <property type="match status" value="1"/>
</dbReference>
<keyword evidence="13" id="KW-1185">Reference proteome</keyword>
<evidence type="ECO:0000256" key="3">
    <source>
        <dbReference type="ARBA" id="ARBA00022630"/>
    </source>
</evidence>
<organism evidence="12 13">
    <name type="scientific">Thermanaerovibrio acidaminovorans (strain ATCC 49978 / DSM 6589 / Su883)</name>
    <name type="common">Selenomonas acidaminovorans</name>
    <dbReference type="NCBI Taxonomy" id="525903"/>
    <lineage>
        <taxon>Bacteria</taxon>
        <taxon>Thermotogati</taxon>
        <taxon>Synergistota</taxon>
        <taxon>Synergistia</taxon>
        <taxon>Synergistales</taxon>
        <taxon>Synergistaceae</taxon>
        <taxon>Thermanaerovibrio</taxon>
    </lineage>
</organism>
<dbReference type="GO" id="GO:0016740">
    <property type="term" value="F:transferase activity"/>
    <property type="evidence" value="ECO:0007669"/>
    <property type="project" value="UniProtKB-UniRule"/>
</dbReference>
<evidence type="ECO:0000256" key="1">
    <source>
        <dbReference type="ARBA" id="ARBA00011955"/>
    </source>
</evidence>
<gene>
    <name evidence="12" type="ordered locus">Taci_0350</name>
</gene>
<evidence type="ECO:0000256" key="9">
    <source>
        <dbReference type="ARBA" id="ARBA00048540"/>
    </source>
</evidence>
<sequence length="339" mass="37368">MRRSYLLTAVLALLALAGLAISGARRDLPWEEREVFAMDTLMRLKVQSDDPKVLDRMEEEIRRLEGLLSAHVPTSEVSILSSTGALKASPETEQVLRLSIQVAQGTHGAFDPTIGALSRLWGIGTEEARVPSREEILRALETVDYRTLRYLGDHRFSLSAGRLDLGGIAKGFAGDRLVELLASMGIRRAVMDLGGNVVVFGPPPKAVWRIGIQHPDRPRGEVLGVLELPERRAAVVTSGVYERYFERDGVRYHHILDPSTGEPARSGLMAVSVACSSSALADGLSTALFVAGPERGMEILSRHRCQAIFVTEDRRVLITPQLAPRFSLRDRSFRVEVLR</sequence>
<dbReference type="EnsemblBacteria" id="ACZ18587">
    <property type="protein sequence ID" value="ACZ18587"/>
    <property type="gene ID" value="Taci_0350"/>
</dbReference>
<feature type="binding site" evidence="11">
    <location>
        <position position="282"/>
    </location>
    <ligand>
        <name>Mg(2+)</name>
        <dbReference type="ChEBI" id="CHEBI:18420"/>
    </ligand>
</feature>
<keyword evidence="5 10" id="KW-0479">Metal-binding</keyword>
<dbReference type="PANTHER" id="PTHR30040">
    <property type="entry name" value="THIAMINE BIOSYNTHESIS LIPOPROTEIN APBE"/>
    <property type="match status" value="1"/>
</dbReference>
<feature type="binding site" evidence="11">
    <location>
        <position position="167"/>
    </location>
    <ligand>
        <name>Mg(2+)</name>
        <dbReference type="ChEBI" id="CHEBI:18420"/>
    </ligand>
</feature>
<evidence type="ECO:0000256" key="6">
    <source>
        <dbReference type="ARBA" id="ARBA00022827"/>
    </source>
</evidence>
<dbReference type="InterPro" id="IPR003374">
    <property type="entry name" value="ApbE-like_sf"/>
</dbReference>
<name>D1B8I4_THEAS</name>
<dbReference type="PATRIC" id="fig|525903.6.peg.354"/>
<dbReference type="Pfam" id="PF02424">
    <property type="entry name" value="ApbE"/>
    <property type="match status" value="1"/>
</dbReference>
<dbReference type="AlphaFoldDB" id="D1B8I4"/>
<evidence type="ECO:0000313" key="12">
    <source>
        <dbReference type="EMBL" id="ACZ18587.1"/>
    </source>
</evidence>
<dbReference type="eggNOG" id="COG1477">
    <property type="taxonomic scope" value="Bacteria"/>
</dbReference>
<evidence type="ECO:0000256" key="5">
    <source>
        <dbReference type="ARBA" id="ARBA00022723"/>
    </source>
</evidence>
<comment type="catalytic activity">
    <reaction evidence="9 10">
        <text>L-threonyl-[protein] + FAD = FMN-L-threonyl-[protein] + AMP + H(+)</text>
        <dbReference type="Rhea" id="RHEA:36847"/>
        <dbReference type="Rhea" id="RHEA-COMP:11060"/>
        <dbReference type="Rhea" id="RHEA-COMP:11061"/>
        <dbReference type="ChEBI" id="CHEBI:15378"/>
        <dbReference type="ChEBI" id="CHEBI:30013"/>
        <dbReference type="ChEBI" id="CHEBI:57692"/>
        <dbReference type="ChEBI" id="CHEBI:74257"/>
        <dbReference type="ChEBI" id="CHEBI:456215"/>
        <dbReference type="EC" id="2.7.1.180"/>
    </reaction>
</comment>
<dbReference type="PANTHER" id="PTHR30040:SF2">
    <property type="entry name" value="FAD:PROTEIN FMN TRANSFERASE"/>
    <property type="match status" value="1"/>
</dbReference>
<dbReference type="RefSeq" id="WP_012869103.1">
    <property type="nucleotide sequence ID" value="NC_013522.1"/>
</dbReference>
<dbReference type="Proteomes" id="UP000002030">
    <property type="component" value="Chromosome"/>
</dbReference>
<dbReference type="EC" id="2.7.1.180" evidence="1 10"/>
<evidence type="ECO:0000256" key="10">
    <source>
        <dbReference type="PIRNR" id="PIRNR006268"/>
    </source>
</evidence>
<keyword evidence="12" id="KW-0449">Lipoprotein</keyword>
<evidence type="ECO:0000256" key="2">
    <source>
        <dbReference type="ARBA" id="ARBA00016337"/>
    </source>
</evidence>
<reference evidence="12 13" key="1">
    <citation type="journal article" date="2009" name="Stand. Genomic Sci.">
        <title>Complete genome sequence of Thermanaerovibrio acidaminovorans type strain (Su883).</title>
        <authorList>
            <person name="Chovatia M."/>
            <person name="Sikorski J."/>
            <person name="Schroder M."/>
            <person name="Lapidus A."/>
            <person name="Nolan M."/>
            <person name="Tice H."/>
            <person name="Glavina Del Rio T."/>
            <person name="Copeland A."/>
            <person name="Cheng J.F."/>
            <person name="Lucas S."/>
            <person name="Chen F."/>
            <person name="Bruce D."/>
            <person name="Goodwin L."/>
            <person name="Pitluck S."/>
            <person name="Ivanova N."/>
            <person name="Mavromatis K."/>
            <person name="Ovchinnikova G."/>
            <person name="Pati A."/>
            <person name="Chen A."/>
            <person name="Palaniappan K."/>
            <person name="Land M."/>
            <person name="Hauser L."/>
            <person name="Chang Y.J."/>
            <person name="Jeffries C.D."/>
            <person name="Chain P."/>
            <person name="Saunders E."/>
            <person name="Detter J.C."/>
            <person name="Brettin T."/>
            <person name="Rohde M."/>
            <person name="Goker M."/>
            <person name="Spring S."/>
            <person name="Bristow J."/>
            <person name="Markowitz V."/>
            <person name="Hugenholtz P."/>
            <person name="Kyrpides N.C."/>
            <person name="Klenk H.P."/>
            <person name="Eisen J.A."/>
        </authorList>
    </citation>
    <scope>NUCLEOTIDE SEQUENCE [LARGE SCALE GENOMIC DNA]</scope>
    <source>
        <strain evidence="13">ATCC 49978 / DSM 6589 / Su883</strain>
    </source>
</reference>
<dbReference type="PIRSF" id="PIRSF006268">
    <property type="entry name" value="ApbE"/>
    <property type="match status" value="1"/>
</dbReference>
<dbReference type="SUPFAM" id="SSF143631">
    <property type="entry name" value="ApbE-like"/>
    <property type="match status" value="1"/>
</dbReference>